<feature type="non-terminal residue" evidence="1">
    <location>
        <position position="72"/>
    </location>
</feature>
<comment type="caution">
    <text evidence="1">The sequence shown here is derived from an EMBL/GenBank/DDBJ whole genome shotgun (WGS) entry which is preliminary data.</text>
</comment>
<reference evidence="1" key="1">
    <citation type="journal article" date="2014" name="Front. Microbiol.">
        <title>High frequency of phylogenetically diverse reductive dehalogenase-homologous genes in deep subseafloor sedimentary metagenomes.</title>
        <authorList>
            <person name="Kawai M."/>
            <person name="Futagami T."/>
            <person name="Toyoda A."/>
            <person name="Takaki Y."/>
            <person name="Nishi S."/>
            <person name="Hori S."/>
            <person name="Arai W."/>
            <person name="Tsubouchi T."/>
            <person name="Morono Y."/>
            <person name="Uchiyama I."/>
            <person name="Ito T."/>
            <person name="Fujiyama A."/>
            <person name="Inagaki F."/>
            <person name="Takami H."/>
        </authorList>
    </citation>
    <scope>NUCLEOTIDE SEQUENCE</scope>
    <source>
        <strain evidence="1">Expedition CK06-06</strain>
    </source>
</reference>
<proteinExistence type="predicted"/>
<dbReference type="EMBL" id="BARU01014463">
    <property type="protein sequence ID" value="GAH33216.1"/>
    <property type="molecule type" value="Genomic_DNA"/>
</dbReference>
<name>X1EIQ4_9ZZZZ</name>
<organism evidence="1">
    <name type="scientific">marine sediment metagenome</name>
    <dbReference type="NCBI Taxonomy" id="412755"/>
    <lineage>
        <taxon>unclassified sequences</taxon>
        <taxon>metagenomes</taxon>
        <taxon>ecological metagenomes</taxon>
    </lineage>
</organism>
<protein>
    <submittedName>
        <fullName evidence="1">Uncharacterized protein</fullName>
    </submittedName>
</protein>
<gene>
    <name evidence="1" type="ORF">S03H2_25509</name>
</gene>
<dbReference type="AlphaFoldDB" id="X1EIQ4"/>
<evidence type="ECO:0000313" key="1">
    <source>
        <dbReference type="EMBL" id="GAH33216.1"/>
    </source>
</evidence>
<accession>X1EIQ4</accession>
<sequence length="72" mass="7423">MLGWFVANGEAGTPNCTYRFIHGCGSSGGLGGSRDAIVVQHNHGAISENAGAHVHDLKTTGIPGTFDTVQND</sequence>